<accession>A0ABM1BRT3</accession>
<evidence type="ECO:0000313" key="10">
    <source>
        <dbReference type="RefSeq" id="XP_013787417.2"/>
    </source>
</evidence>
<feature type="region of interest" description="Disordered" evidence="6">
    <location>
        <begin position="565"/>
        <end position="653"/>
    </location>
</feature>
<feature type="domain" description="Ig-like" evidence="8">
    <location>
        <begin position="295"/>
        <end position="384"/>
    </location>
</feature>
<sequence length="653" mass="73946">MPNDSEVDPGFTATLTCRVRNRLGECVWLKDGEVVGRISNKYSFEKQPSDGDCSIRIINANLEMDDGHWQCQVTQTSLEDPILKSKNIKLTVRETPRPPQIEDNTIQIKSGENFMTRAGQPKKLSCVSRKGNPPAELKWFIEEDDITAMASQTNGSDIEKPKTWQAISILHYTFLKIHNGKLLRCVALHRGYDTNSRETSTRLDVLYPPEIRLEGNPKEEIEEGRSLTLKCVADANPKASIIWKVSGQASVYSIKEELTFSSVRRNDSGIYSCRGRNDIGKSKELEISLDVKYKPEIRKVEPYPQVSLALYSSAKLVCLAAGNPQPEYSWLQKVPGEQLAWQERGINSYLIIPNVTYNFQGRYICEAKNYIKGKEYKTQSEEIKLDVSGNPQIITEMTTTKDNVVVERNEDVTISVMFCSDPKPDRVYWEWGSLKLDTGSELGRYVAEGFVAVKDWDDCYEARLLIENVESSDSRKYIIHVENLKGEEAYAVKLVVREPVAMSMVIGIAVGCIILLVVLIIVVVCFIKKRKSVFRRRDDFNPDTESEMGSRRSVDITHNGVAGAIPPDALYSAPKKQPNKKVENRGERKQYENLKMDKNDNRNKDHVVCADLSFSPPSERNGHSRNRGARPTVERTEYGEIQFPSKVIEQADI</sequence>
<feature type="domain" description="Ig-like" evidence="8">
    <location>
        <begin position="1"/>
        <end position="89"/>
    </location>
</feature>
<organism evidence="9 10">
    <name type="scientific">Limulus polyphemus</name>
    <name type="common">Atlantic horseshoe crab</name>
    <dbReference type="NCBI Taxonomy" id="6850"/>
    <lineage>
        <taxon>Eukaryota</taxon>
        <taxon>Metazoa</taxon>
        <taxon>Ecdysozoa</taxon>
        <taxon>Arthropoda</taxon>
        <taxon>Chelicerata</taxon>
        <taxon>Merostomata</taxon>
        <taxon>Xiphosura</taxon>
        <taxon>Limulidae</taxon>
        <taxon>Limulus</taxon>
    </lineage>
</organism>
<evidence type="ECO:0000313" key="9">
    <source>
        <dbReference type="Proteomes" id="UP000694941"/>
    </source>
</evidence>
<dbReference type="InterPro" id="IPR003598">
    <property type="entry name" value="Ig_sub2"/>
</dbReference>
<evidence type="ECO:0000256" key="4">
    <source>
        <dbReference type="ARBA" id="ARBA00023180"/>
    </source>
</evidence>
<protein>
    <submittedName>
        <fullName evidence="10">Kin of IRRE-like protein 1</fullName>
    </submittedName>
</protein>
<dbReference type="PROSITE" id="PS50835">
    <property type="entry name" value="IG_LIKE"/>
    <property type="match status" value="4"/>
</dbReference>
<dbReference type="PANTHER" id="PTHR11640:SF154">
    <property type="entry name" value="IRREGULAR CHIASM C-ROUGHEST PROTEIN-LIKE PROTEIN"/>
    <property type="match status" value="1"/>
</dbReference>
<dbReference type="PANTHER" id="PTHR11640">
    <property type="entry name" value="NEPHRIN"/>
    <property type="match status" value="1"/>
</dbReference>
<reference evidence="10" key="1">
    <citation type="submission" date="2025-08" db="UniProtKB">
        <authorList>
            <consortium name="RefSeq"/>
        </authorList>
    </citation>
    <scope>IDENTIFICATION</scope>
    <source>
        <tissue evidence="10">Muscle</tissue>
    </source>
</reference>
<dbReference type="SUPFAM" id="SSF48726">
    <property type="entry name" value="Immunoglobulin"/>
    <property type="match status" value="5"/>
</dbReference>
<feature type="transmembrane region" description="Helical" evidence="7">
    <location>
        <begin position="500"/>
        <end position="527"/>
    </location>
</feature>
<feature type="compositionally biased region" description="Basic and acidic residues" evidence="6">
    <location>
        <begin position="580"/>
        <end position="608"/>
    </location>
</feature>
<feature type="domain" description="Ig-like" evidence="8">
    <location>
        <begin position="99"/>
        <end position="204"/>
    </location>
</feature>
<dbReference type="InterPro" id="IPR013162">
    <property type="entry name" value="CD80_C2-set"/>
</dbReference>
<dbReference type="InterPro" id="IPR036179">
    <property type="entry name" value="Ig-like_dom_sf"/>
</dbReference>
<evidence type="ECO:0000256" key="6">
    <source>
        <dbReference type="SAM" id="MobiDB-lite"/>
    </source>
</evidence>
<evidence type="ECO:0000256" key="1">
    <source>
        <dbReference type="ARBA" id="ARBA00004479"/>
    </source>
</evidence>
<dbReference type="InterPro" id="IPR003599">
    <property type="entry name" value="Ig_sub"/>
</dbReference>
<evidence type="ECO:0000256" key="5">
    <source>
        <dbReference type="ARBA" id="ARBA00023319"/>
    </source>
</evidence>
<evidence type="ECO:0000256" key="2">
    <source>
        <dbReference type="ARBA" id="ARBA00023136"/>
    </source>
</evidence>
<keyword evidence="7" id="KW-1133">Transmembrane helix</keyword>
<evidence type="ECO:0000256" key="3">
    <source>
        <dbReference type="ARBA" id="ARBA00023157"/>
    </source>
</evidence>
<dbReference type="InterPro" id="IPR013783">
    <property type="entry name" value="Ig-like_fold"/>
</dbReference>
<keyword evidence="4" id="KW-0325">Glycoprotein</keyword>
<keyword evidence="5" id="KW-0393">Immunoglobulin domain</keyword>
<dbReference type="Proteomes" id="UP000694941">
    <property type="component" value="Unplaced"/>
</dbReference>
<dbReference type="SMART" id="SM00409">
    <property type="entry name" value="IG"/>
    <property type="match status" value="4"/>
</dbReference>
<proteinExistence type="predicted"/>
<dbReference type="SMART" id="SM00408">
    <property type="entry name" value="IGc2"/>
    <property type="match status" value="3"/>
</dbReference>
<keyword evidence="3" id="KW-1015">Disulfide bond</keyword>
<keyword evidence="2 7" id="KW-0472">Membrane</keyword>
<keyword evidence="9" id="KW-1185">Reference proteome</keyword>
<dbReference type="InterPro" id="IPR007110">
    <property type="entry name" value="Ig-like_dom"/>
</dbReference>
<dbReference type="RefSeq" id="XP_013787417.2">
    <property type="nucleotide sequence ID" value="XM_013931963.2"/>
</dbReference>
<dbReference type="Gene3D" id="2.60.40.10">
    <property type="entry name" value="Immunoglobulins"/>
    <property type="match status" value="5"/>
</dbReference>
<keyword evidence="7" id="KW-0812">Transmembrane</keyword>
<dbReference type="GeneID" id="106471364"/>
<evidence type="ECO:0000259" key="8">
    <source>
        <dbReference type="PROSITE" id="PS50835"/>
    </source>
</evidence>
<dbReference type="InterPro" id="IPR051275">
    <property type="entry name" value="Cell_adhesion_signaling"/>
</dbReference>
<name>A0ABM1BRT3_LIMPO</name>
<dbReference type="CDD" id="cd00096">
    <property type="entry name" value="Ig"/>
    <property type="match status" value="1"/>
</dbReference>
<evidence type="ECO:0000256" key="7">
    <source>
        <dbReference type="SAM" id="Phobius"/>
    </source>
</evidence>
<comment type="subcellular location">
    <subcellularLocation>
        <location evidence="1">Membrane</location>
        <topology evidence="1">Single-pass type I membrane protein</topology>
    </subcellularLocation>
</comment>
<dbReference type="Pfam" id="PF08205">
    <property type="entry name" value="C2-set_2"/>
    <property type="match status" value="1"/>
</dbReference>
<gene>
    <name evidence="10" type="primary">LOC106471364</name>
</gene>
<feature type="domain" description="Ig-like" evidence="8">
    <location>
        <begin position="209"/>
        <end position="288"/>
    </location>
</feature>
<dbReference type="Pfam" id="PF13927">
    <property type="entry name" value="Ig_3"/>
    <property type="match status" value="2"/>
</dbReference>